<dbReference type="Proteomes" id="UP001396334">
    <property type="component" value="Unassembled WGS sequence"/>
</dbReference>
<accession>A0ABR2PN58</accession>
<name>A0ABR2PN58_9ROSI</name>
<dbReference type="EMBL" id="JBBPBN010000056">
    <property type="protein sequence ID" value="KAK8989871.1"/>
    <property type="molecule type" value="Genomic_DNA"/>
</dbReference>
<reference evidence="1 2" key="1">
    <citation type="journal article" date="2024" name="G3 (Bethesda)">
        <title>Genome assembly of Hibiscus sabdariffa L. provides insights into metabolisms of medicinal natural products.</title>
        <authorList>
            <person name="Kim T."/>
        </authorList>
    </citation>
    <scope>NUCLEOTIDE SEQUENCE [LARGE SCALE GENOMIC DNA]</scope>
    <source>
        <strain evidence="1">TK-2024</strain>
        <tissue evidence="1">Old leaves</tissue>
    </source>
</reference>
<proteinExistence type="predicted"/>
<protein>
    <submittedName>
        <fullName evidence="1">Uncharacterized protein</fullName>
    </submittedName>
</protein>
<evidence type="ECO:0000313" key="2">
    <source>
        <dbReference type="Proteomes" id="UP001396334"/>
    </source>
</evidence>
<sequence length="89" mass="10279">MFLLADPEDKFLRDCEIVMMFMLVNSGDKVMRLYESVVVEITKLGVCRITSWAFAASSMYMLANPGDKDAHTAKHFCKTCRRYWTKEDA</sequence>
<keyword evidence="2" id="KW-1185">Reference proteome</keyword>
<comment type="caution">
    <text evidence="1">The sequence shown here is derived from an EMBL/GenBank/DDBJ whole genome shotgun (WGS) entry which is preliminary data.</text>
</comment>
<evidence type="ECO:0000313" key="1">
    <source>
        <dbReference type="EMBL" id="KAK8989871.1"/>
    </source>
</evidence>
<organism evidence="1 2">
    <name type="scientific">Hibiscus sabdariffa</name>
    <name type="common">roselle</name>
    <dbReference type="NCBI Taxonomy" id="183260"/>
    <lineage>
        <taxon>Eukaryota</taxon>
        <taxon>Viridiplantae</taxon>
        <taxon>Streptophyta</taxon>
        <taxon>Embryophyta</taxon>
        <taxon>Tracheophyta</taxon>
        <taxon>Spermatophyta</taxon>
        <taxon>Magnoliopsida</taxon>
        <taxon>eudicotyledons</taxon>
        <taxon>Gunneridae</taxon>
        <taxon>Pentapetalae</taxon>
        <taxon>rosids</taxon>
        <taxon>malvids</taxon>
        <taxon>Malvales</taxon>
        <taxon>Malvaceae</taxon>
        <taxon>Malvoideae</taxon>
        <taxon>Hibiscus</taxon>
    </lineage>
</organism>
<gene>
    <name evidence="1" type="ORF">V6N11_064285</name>
</gene>